<evidence type="ECO:0000256" key="1">
    <source>
        <dbReference type="SAM" id="Coils"/>
    </source>
</evidence>
<keyword evidence="3" id="KW-1185">Reference proteome</keyword>
<organism evidence="2 3">
    <name type="scientific">Cruoricaptor ignavus</name>
    <dbReference type="NCBI Taxonomy" id="1118202"/>
    <lineage>
        <taxon>Bacteria</taxon>
        <taxon>Pseudomonadati</taxon>
        <taxon>Bacteroidota</taxon>
        <taxon>Flavobacteriia</taxon>
        <taxon>Flavobacteriales</taxon>
        <taxon>Weeksellaceae</taxon>
        <taxon>Cruoricaptor</taxon>
    </lineage>
</organism>
<reference evidence="2 3" key="1">
    <citation type="submission" date="2016-11" db="EMBL/GenBank/DDBJ databases">
        <authorList>
            <person name="Jaros S."/>
            <person name="Januszkiewicz K."/>
            <person name="Wedrychowicz H."/>
        </authorList>
    </citation>
    <scope>NUCLEOTIDE SEQUENCE [LARGE SCALE GENOMIC DNA]</scope>
    <source>
        <strain evidence="2 3">DSM 25479</strain>
    </source>
</reference>
<evidence type="ECO:0000313" key="2">
    <source>
        <dbReference type="EMBL" id="SHJ20051.1"/>
    </source>
</evidence>
<protein>
    <submittedName>
        <fullName evidence="2">Uncharacterized protein</fullName>
    </submittedName>
</protein>
<accession>A0A1M6HD11</accession>
<dbReference type="RefSeq" id="WP_143154096.1">
    <property type="nucleotide sequence ID" value="NZ_FQYI01000012.1"/>
</dbReference>
<dbReference type="STRING" id="1118202.SAMN05443429_11218"/>
<gene>
    <name evidence="2" type="ORF">SAMN05443429_11218</name>
</gene>
<proteinExistence type="predicted"/>
<name>A0A1M6HD11_9FLAO</name>
<evidence type="ECO:0000313" key="3">
    <source>
        <dbReference type="Proteomes" id="UP000184335"/>
    </source>
</evidence>
<feature type="coiled-coil region" evidence="1">
    <location>
        <begin position="80"/>
        <end position="114"/>
    </location>
</feature>
<dbReference type="OrthoDB" id="794370at2"/>
<dbReference type="EMBL" id="FQYI01000012">
    <property type="protein sequence ID" value="SHJ20051.1"/>
    <property type="molecule type" value="Genomic_DNA"/>
</dbReference>
<sequence length="218" mass="24690">MKKIVYILLALLLVSVGFNVWLKLNPKIQYVPVPQNRTITYTTPSGNTVATTTVIREKEITKVVHSDSLKKKLDNLIPDVQRRTQKIQELTEIKAKLEGELLAKDAEISELKSNIQTWKGKYMQIAYNKDSNSVKYSYNADIKIVATKKDKHGNATEISVTSPDPNFKVDGIETFRQEIFIPKKKFGIGVQGGYYYSPEMNRAFPAIGVGVSYNLIRF</sequence>
<keyword evidence="1" id="KW-0175">Coiled coil</keyword>
<dbReference type="Proteomes" id="UP000184335">
    <property type="component" value="Unassembled WGS sequence"/>
</dbReference>
<dbReference type="AlphaFoldDB" id="A0A1M6HD11"/>